<evidence type="ECO:0000313" key="6">
    <source>
        <dbReference type="Proteomes" id="UP000621500"/>
    </source>
</evidence>
<evidence type="ECO:0000259" key="4">
    <source>
        <dbReference type="SMART" id="SM00382"/>
    </source>
</evidence>
<dbReference type="Pfam" id="PF00004">
    <property type="entry name" value="AAA"/>
    <property type="match status" value="1"/>
</dbReference>
<evidence type="ECO:0000256" key="3">
    <source>
        <dbReference type="ARBA" id="ARBA00022840"/>
    </source>
</evidence>
<dbReference type="InterPro" id="IPR003593">
    <property type="entry name" value="AAA+_ATPase"/>
</dbReference>
<name>A0ABQ4EFG2_9ACTN</name>
<sequence length="722" mass="77751">MTRRPRTSGADGTAYLFARLGLVAARVRRLVAERRRDDPDPDDAFRGLYVSAADAERLAATPSATTETGCGDPSDAQALAEVEETADRAAADGTEPRLRRLARGFGLTALDLEFLLVALLPDVEARYERLYGYLNDDVSRRRATIGLALELSGIPASAVAGRSRLDGSAPLVGGGLLLVERADQPYLSRSLRVPDRVAGYLLGDDTVDAQLAELAWPAEEDEDAASIGDAAARADLASRLGAALRAGVHLGYLRERSGAAADDLAIAALVTAGWSVLRLDLDALTAASAPADLLAVAVREARLRGAGLVAGPVQALDPAGKPAHARLLRRVADQPVPVLLTGTVEWDPHWSRQAPLLVTAAPLDERGRARLWRRAVGARATDRPAGWLDGVDPARELAPYLLGPDQLRRAAQAADQLALFAGADRVDAGHLRAGVRGQNAGGLARLARRIEPGVGWADLVLPDPVHDQLRELALRVRYRDRVLGRWRMRPGGGRGRGVLALFAGDSGTGKTMSAEVVAADLGLDLYVVDLSTVVDKYVGQTEKNLERIFTEAAGINGLLLFDEADAIFGKRSEVRDAHDRYANLESAYLLQRMESFDGVAVLTTNLRANLDEAFTRRLDLIVDFAMPDVAQRRALWDRCLGTELPRDEDLDLDFCAQNFELAGGSIRACVVTAAYLAAEAGRPVRMSDLIGAVQREYRKLGRLLLESEFGAHQPRTEPARVH</sequence>
<dbReference type="InterPro" id="IPR054472">
    <property type="entry name" value="WHD"/>
</dbReference>
<dbReference type="EMBL" id="BONX01000001">
    <property type="protein sequence ID" value="GIG93463.1"/>
    <property type="molecule type" value="Genomic_DNA"/>
</dbReference>
<organism evidence="5 6">
    <name type="scientific">Plantactinospora mayteni</name>
    <dbReference type="NCBI Taxonomy" id="566021"/>
    <lineage>
        <taxon>Bacteria</taxon>
        <taxon>Bacillati</taxon>
        <taxon>Actinomycetota</taxon>
        <taxon>Actinomycetes</taxon>
        <taxon>Micromonosporales</taxon>
        <taxon>Micromonosporaceae</taxon>
        <taxon>Plantactinospora</taxon>
    </lineage>
</organism>
<evidence type="ECO:0000256" key="1">
    <source>
        <dbReference type="ARBA" id="ARBA00006914"/>
    </source>
</evidence>
<reference evidence="5 6" key="1">
    <citation type="submission" date="2021-01" db="EMBL/GenBank/DDBJ databases">
        <title>Whole genome shotgun sequence of Plantactinospora mayteni NBRC 109088.</title>
        <authorList>
            <person name="Komaki H."/>
            <person name="Tamura T."/>
        </authorList>
    </citation>
    <scope>NUCLEOTIDE SEQUENCE [LARGE SCALE GENOMIC DNA]</scope>
    <source>
        <strain evidence="5 6">NBRC 109088</strain>
    </source>
</reference>
<dbReference type="Proteomes" id="UP000621500">
    <property type="component" value="Unassembled WGS sequence"/>
</dbReference>
<dbReference type="Pfam" id="PF22977">
    <property type="entry name" value="WHD"/>
    <property type="match status" value="1"/>
</dbReference>
<protein>
    <submittedName>
        <fullName evidence="5">ATPase</fullName>
    </submittedName>
</protein>
<keyword evidence="2" id="KW-0547">Nucleotide-binding</keyword>
<proteinExistence type="inferred from homology"/>
<accession>A0ABQ4EFG2</accession>
<dbReference type="InterPro" id="IPR050221">
    <property type="entry name" value="26S_Proteasome_ATPase"/>
</dbReference>
<dbReference type="InterPro" id="IPR027417">
    <property type="entry name" value="P-loop_NTPase"/>
</dbReference>
<comment type="caution">
    <text evidence="5">The sequence shown here is derived from an EMBL/GenBank/DDBJ whole genome shotgun (WGS) entry which is preliminary data.</text>
</comment>
<dbReference type="RefSeq" id="WP_203855149.1">
    <property type="nucleotide sequence ID" value="NZ_BAAAZQ010000003.1"/>
</dbReference>
<feature type="domain" description="AAA+ ATPase" evidence="4">
    <location>
        <begin position="496"/>
        <end position="624"/>
    </location>
</feature>
<dbReference type="CDD" id="cd19481">
    <property type="entry name" value="RecA-like_protease"/>
    <property type="match status" value="1"/>
</dbReference>
<keyword evidence="6" id="KW-1185">Reference proteome</keyword>
<gene>
    <name evidence="5" type="ORF">Pma05_00360</name>
</gene>
<evidence type="ECO:0000256" key="2">
    <source>
        <dbReference type="ARBA" id="ARBA00022741"/>
    </source>
</evidence>
<dbReference type="SMART" id="SM00382">
    <property type="entry name" value="AAA"/>
    <property type="match status" value="1"/>
</dbReference>
<dbReference type="SUPFAM" id="SSF52540">
    <property type="entry name" value="P-loop containing nucleoside triphosphate hydrolases"/>
    <property type="match status" value="1"/>
</dbReference>
<dbReference type="Gene3D" id="3.40.50.300">
    <property type="entry name" value="P-loop containing nucleotide triphosphate hydrolases"/>
    <property type="match status" value="1"/>
</dbReference>
<evidence type="ECO:0000313" key="5">
    <source>
        <dbReference type="EMBL" id="GIG93463.1"/>
    </source>
</evidence>
<comment type="similarity">
    <text evidence="1">Belongs to the AAA ATPase family.</text>
</comment>
<keyword evidence="3" id="KW-0067">ATP-binding</keyword>
<dbReference type="InterPro" id="IPR003959">
    <property type="entry name" value="ATPase_AAA_core"/>
</dbReference>
<dbReference type="PANTHER" id="PTHR23073">
    <property type="entry name" value="26S PROTEASOME REGULATORY SUBUNIT"/>
    <property type="match status" value="1"/>
</dbReference>